<feature type="compositionally biased region" description="Basic and acidic residues" evidence="6">
    <location>
        <begin position="33"/>
        <end position="47"/>
    </location>
</feature>
<dbReference type="AlphaFoldDB" id="A0A7J7KKM0"/>
<comment type="caution">
    <text evidence="7">The sequence shown here is derived from an EMBL/GenBank/DDBJ whole genome shotgun (WGS) entry which is preliminary data.</text>
</comment>
<dbReference type="InterPro" id="IPR040057">
    <property type="entry name" value="Spe-39"/>
</dbReference>
<evidence type="ECO:0000256" key="5">
    <source>
        <dbReference type="ARBA" id="ARBA00023329"/>
    </source>
</evidence>
<protein>
    <submittedName>
        <fullName evidence="7">VIPAS39</fullName>
    </submittedName>
</protein>
<evidence type="ECO:0000256" key="1">
    <source>
        <dbReference type="ARBA" id="ARBA00004412"/>
    </source>
</evidence>
<gene>
    <name evidence="7" type="ORF">EB796_003524</name>
</gene>
<organism evidence="7 8">
    <name type="scientific">Bugula neritina</name>
    <name type="common">Brown bryozoan</name>
    <name type="synonym">Sertularia neritina</name>
    <dbReference type="NCBI Taxonomy" id="10212"/>
    <lineage>
        <taxon>Eukaryota</taxon>
        <taxon>Metazoa</taxon>
        <taxon>Spiralia</taxon>
        <taxon>Lophotrochozoa</taxon>
        <taxon>Bryozoa</taxon>
        <taxon>Gymnolaemata</taxon>
        <taxon>Cheilostomatida</taxon>
        <taxon>Flustrina</taxon>
        <taxon>Buguloidea</taxon>
        <taxon>Bugulidae</taxon>
        <taxon>Bugula</taxon>
    </lineage>
</organism>
<dbReference type="GO" id="GO:0007034">
    <property type="term" value="P:vacuolar transport"/>
    <property type="evidence" value="ECO:0007669"/>
    <property type="project" value="TreeGrafter"/>
</dbReference>
<dbReference type="EMBL" id="VXIV02000456">
    <property type="protein sequence ID" value="KAF6038168.1"/>
    <property type="molecule type" value="Genomic_DNA"/>
</dbReference>
<dbReference type="OrthoDB" id="9977282at2759"/>
<dbReference type="GO" id="GO:0005769">
    <property type="term" value="C:early endosome"/>
    <property type="evidence" value="ECO:0007669"/>
    <property type="project" value="UniProtKB-SubCell"/>
</dbReference>
<dbReference type="Proteomes" id="UP000593567">
    <property type="component" value="Unassembled WGS sequence"/>
</dbReference>
<feature type="compositionally biased region" description="Low complexity" evidence="6">
    <location>
        <begin position="82"/>
        <end position="105"/>
    </location>
</feature>
<evidence type="ECO:0000256" key="4">
    <source>
        <dbReference type="ARBA" id="ARBA00022753"/>
    </source>
</evidence>
<dbReference type="GO" id="GO:0005770">
    <property type="term" value="C:late endosome"/>
    <property type="evidence" value="ECO:0007669"/>
    <property type="project" value="UniProtKB-SubCell"/>
</dbReference>
<evidence type="ECO:0000256" key="3">
    <source>
        <dbReference type="ARBA" id="ARBA00004603"/>
    </source>
</evidence>
<accession>A0A7J7KKM0</accession>
<dbReference type="PANTHER" id="PTHR13364:SF6">
    <property type="entry name" value="SPERMATOGENESIS-DEFECTIVE PROTEIN 39 HOMOLOG"/>
    <property type="match status" value="1"/>
</dbReference>
<sequence length="473" mass="52988">MSSYDDEDQDDMYWQSSKVRTVFNFNDEDDESKDIKQFAEKGRKSLQDDGDDDSLSGFTVVNSESESLSESVRYQRAGSARTQPTSTFSSAASQSNSRSQASTLSEVKATPQAWSSKQQVSHSTTDTQLLRSGSANTLKGHFVKFHSRCVETVIVVVATTATTPTQSDIAKLKTKIKRLEIQLENQSVGSLAVEETIKRMLCGKPYLLESYRNLEDKKYLLKCALACHDGNVINAVIGFLRNSLNKSLFQSTLLEVGGAEQYISYLLQVEEVAEAEDIVSMIGKSDDAAMTRYRFVNAVTQIDNKIQLLKNCRSSHFDLDPNLASDAIHLKNQVDLLQIQQIIEKADVELEAQGRHPIMRVHKRKGTLPDQSMMTTLYYCCLYHYDNEASQFCSPKYLIQRFQKWYGGSTKSTVIGFHNVVKLLAHAKATPDTLIAMKDRAQLLQLKSTLLPGSLELQKANAALKNSSIKWRT</sequence>
<proteinExistence type="predicted"/>
<dbReference type="PANTHER" id="PTHR13364">
    <property type="entry name" value="DEFECTIVE SPERMATOGENESIS PROTEIN 39"/>
    <property type="match status" value="1"/>
</dbReference>
<dbReference type="GO" id="GO:0006886">
    <property type="term" value="P:intracellular protein transport"/>
    <property type="evidence" value="ECO:0007669"/>
    <property type="project" value="TreeGrafter"/>
</dbReference>
<feature type="compositionally biased region" description="Polar residues" evidence="6">
    <location>
        <begin position="112"/>
        <end position="127"/>
    </location>
</feature>
<feature type="region of interest" description="Disordered" evidence="6">
    <location>
        <begin position="24"/>
        <end position="127"/>
    </location>
</feature>
<name>A0A7J7KKM0_BUGNE</name>
<evidence type="ECO:0000256" key="2">
    <source>
        <dbReference type="ARBA" id="ARBA00004541"/>
    </source>
</evidence>
<comment type="subcellular location">
    <subcellularLocation>
        <location evidence="2">Cytoplasmic vesicle</location>
    </subcellularLocation>
    <subcellularLocation>
        <location evidence="1">Early endosome</location>
    </subcellularLocation>
    <subcellularLocation>
        <location evidence="3">Late endosome</location>
    </subcellularLocation>
</comment>
<reference evidence="7" key="1">
    <citation type="submission" date="2020-06" db="EMBL/GenBank/DDBJ databases">
        <title>Draft genome of Bugula neritina, a colonial animal packing powerful symbionts and potential medicines.</title>
        <authorList>
            <person name="Rayko M."/>
        </authorList>
    </citation>
    <scope>NUCLEOTIDE SEQUENCE [LARGE SCALE GENOMIC DNA]</scope>
    <source>
        <strain evidence="7">Kwan_BN1</strain>
    </source>
</reference>
<evidence type="ECO:0000256" key="6">
    <source>
        <dbReference type="SAM" id="MobiDB-lite"/>
    </source>
</evidence>
<keyword evidence="4" id="KW-0967">Endosome</keyword>
<evidence type="ECO:0000313" key="7">
    <source>
        <dbReference type="EMBL" id="KAF6038168.1"/>
    </source>
</evidence>
<keyword evidence="5" id="KW-0968">Cytoplasmic vesicle</keyword>
<keyword evidence="8" id="KW-1185">Reference proteome</keyword>
<evidence type="ECO:0000313" key="8">
    <source>
        <dbReference type="Proteomes" id="UP000593567"/>
    </source>
</evidence>